<protein>
    <submittedName>
        <fullName evidence="1">Uncharacterized protein</fullName>
    </submittedName>
</protein>
<evidence type="ECO:0000313" key="2">
    <source>
        <dbReference type="Proteomes" id="UP000012062"/>
    </source>
</evidence>
<sequence>MKLVWDEIKRQANVSKHGMDFADLEMDFFYAATLLPARGKRFMAIGNIRDRLEILLWRPSDGVFCASGLRRPKHS</sequence>
<keyword evidence="2" id="KW-1185">Reference proteome</keyword>
<proteinExistence type="predicted"/>
<dbReference type="OrthoDB" id="839663at2"/>
<reference evidence="1 2" key="1">
    <citation type="submission" date="2013-02" db="EMBL/GenBank/DDBJ databases">
        <authorList>
            <person name="Genoscope - CEA"/>
        </authorList>
    </citation>
    <scope>NUCLEOTIDE SEQUENCE [LARGE SCALE GENOMIC DNA]</scope>
    <source>
        <strain evidence="1 2">STM 2683</strain>
    </source>
</reference>
<organism evidence="1 2">
    <name type="scientific">Mesorhizobium metallidurans STM 2683</name>
    <dbReference type="NCBI Taxonomy" id="1297569"/>
    <lineage>
        <taxon>Bacteria</taxon>
        <taxon>Pseudomonadati</taxon>
        <taxon>Pseudomonadota</taxon>
        <taxon>Alphaproteobacteria</taxon>
        <taxon>Hyphomicrobiales</taxon>
        <taxon>Phyllobacteriaceae</taxon>
        <taxon>Mesorhizobium</taxon>
    </lineage>
</organism>
<dbReference type="RefSeq" id="WP_008875245.1">
    <property type="nucleotide sequence ID" value="NZ_CAUM01000096.1"/>
</dbReference>
<gene>
    <name evidence="1" type="ORF">MESS2_300030</name>
</gene>
<dbReference type="EMBL" id="CAUM01000096">
    <property type="protein sequence ID" value="CCV06312.1"/>
    <property type="molecule type" value="Genomic_DNA"/>
</dbReference>
<dbReference type="Gene3D" id="3.10.450.530">
    <property type="entry name" value="Ribonuclease toxin, BrnT, of type II toxin-antitoxin system"/>
    <property type="match status" value="1"/>
</dbReference>
<dbReference type="InterPro" id="IPR038573">
    <property type="entry name" value="BrnT_sf"/>
</dbReference>
<dbReference type="eggNOG" id="COG2929">
    <property type="taxonomic scope" value="Bacteria"/>
</dbReference>
<dbReference type="STRING" id="1297569.MESS2_300030"/>
<accession>M5EPQ7</accession>
<dbReference type="Proteomes" id="UP000012062">
    <property type="component" value="Unassembled WGS sequence"/>
</dbReference>
<comment type="caution">
    <text evidence="1">The sequence shown here is derived from an EMBL/GenBank/DDBJ whole genome shotgun (WGS) entry which is preliminary data.</text>
</comment>
<name>M5EPQ7_9HYPH</name>
<dbReference type="AlphaFoldDB" id="M5EPQ7"/>
<evidence type="ECO:0000313" key="1">
    <source>
        <dbReference type="EMBL" id="CCV06312.1"/>
    </source>
</evidence>